<evidence type="ECO:0000256" key="4">
    <source>
        <dbReference type="ARBA" id="ARBA00022989"/>
    </source>
</evidence>
<keyword evidence="3 6" id="KW-0812">Transmembrane</keyword>
<dbReference type="Gene3D" id="3.30.700.10">
    <property type="entry name" value="Glycoprotein, Type 4 Pilin"/>
    <property type="match status" value="1"/>
</dbReference>
<gene>
    <name evidence="7" type="ORF">SHK19_20000</name>
</gene>
<evidence type="ECO:0000313" key="7">
    <source>
        <dbReference type="EMBL" id="WQQ26232.1"/>
    </source>
</evidence>
<reference evidence="8" key="1">
    <citation type="submission" date="2023-12" db="EMBL/GenBank/DDBJ databases">
        <title>Novel species in genus Nocardioides.</title>
        <authorList>
            <person name="Zhou H."/>
        </authorList>
    </citation>
    <scope>NUCLEOTIDE SEQUENCE [LARGE SCALE GENOMIC DNA]</scope>
    <source>
        <strain evidence="8">HM61</strain>
    </source>
</reference>
<accession>A0ABZ0ZPK0</accession>
<proteinExistence type="predicted"/>
<evidence type="ECO:0000256" key="2">
    <source>
        <dbReference type="ARBA" id="ARBA00022481"/>
    </source>
</evidence>
<comment type="subcellular location">
    <subcellularLocation>
        <location evidence="1">Membrane</location>
        <topology evidence="1">Single-pass membrane protein</topology>
    </subcellularLocation>
</comment>
<evidence type="ECO:0000256" key="1">
    <source>
        <dbReference type="ARBA" id="ARBA00004167"/>
    </source>
</evidence>
<sequence>MLKNTTNRVRDLRRDDNGFTLIELLMVIIILAILAAVVVFSVRAIDDNGEQAACEAEVRAVETAVEARYADRGSYPNTVGQLVTEGFLRDDPGEASTLVPATTVSNTGVLGNDGGC</sequence>
<dbReference type="PANTHER" id="PTHR30093:SF44">
    <property type="entry name" value="TYPE II SECRETION SYSTEM CORE PROTEIN G"/>
    <property type="match status" value="1"/>
</dbReference>
<dbReference type="Pfam" id="PF07963">
    <property type="entry name" value="N_methyl"/>
    <property type="match status" value="1"/>
</dbReference>
<dbReference type="EMBL" id="CP141059">
    <property type="protein sequence ID" value="WQQ26232.1"/>
    <property type="molecule type" value="Genomic_DNA"/>
</dbReference>
<dbReference type="NCBIfam" id="TIGR02532">
    <property type="entry name" value="IV_pilin_GFxxxE"/>
    <property type="match status" value="1"/>
</dbReference>
<dbReference type="InterPro" id="IPR000983">
    <property type="entry name" value="Bac_GSPG_pilin"/>
</dbReference>
<name>A0ABZ0ZPK0_9ACTN</name>
<dbReference type="InterPro" id="IPR012902">
    <property type="entry name" value="N_methyl_site"/>
</dbReference>
<evidence type="ECO:0000256" key="3">
    <source>
        <dbReference type="ARBA" id="ARBA00022692"/>
    </source>
</evidence>
<keyword evidence="2" id="KW-0488">Methylation</keyword>
<dbReference type="RefSeq" id="WP_322937267.1">
    <property type="nucleotide sequence ID" value="NZ_CP141059.1"/>
</dbReference>
<keyword evidence="5 6" id="KW-0472">Membrane</keyword>
<protein>
    <submittedName>
        <fullName evidence="7">Prepilin-type N-terminal cleavage/methylation domain-containing protein</fullName>
    </submittedName>
</protein>
<feature type="transmembrane region" description="Helical" evidence="6">
    <location>
        <begin position="21"/>
        <end position="42"/>
    </location>
</feature>
<dbReference type="PRINTS" id="PR00813">
    <property type="entry name" value="BCTERIALGSPG"/>
</dbReference>
<dbReference type="PANTHER" id="PTHR30093">
    <property type="entry name" value="GENERAL SECRETION PATHWAY PROTEIN G"/>
    <property type="match status" value="1"/>
</dbReference>
<evidence type="ECO:0000256" key="6">
    <source>
        <dbReference type="SAM" id="Phobius"/>
    </source>
</evidence>
<dbReference type="Proteomes" id="UP001327225">
    <property type="component" value="Chromosome"/>
</dbReference>
<keyword evidence="4 6" id="KW-1133">Transmembrane helix</keyword>
<organism evidence="7 8">
    <name type="scientific">Nocardioides bizhenqiangii</name>
    <dbReference type="NCBI Taxonomy" id="3095076"/>
    <lineage>
        <taxon>Bacteria</taxon>
        <taxon>Bacillati</taxon>
        <taxon>Actinomycetota</taxon>
        <taxon>Actinomycetes</taxon>
        <taxon>Propionibacteriales</taxon>
        <taxon>Nocardioidaceae</taxon>
        <taxon>Nocardioides</taxon>
    </lineage>
</organism>
<dbReference type="SUPFAM" id="SSF54523">
    <property type="entry name" value="Pili subunits"/>
    <property type="match status" value="1"/>
</dbReference>
<evidence type="ECO:0000256" key="5">
    <source>
        <dbReference type="ARBA" id="ARBA00023136"/>
    </source>
</evidence>
<dbReference type="InterPro" id="IPR045584">
    <property type="entry name" value="Pilin-like"/>
</dbReference>
<keyword evidence="8" id="KW-1185">Reference proteome</keyword>
<evidence type="ECO:0000313" key="8">
    <source>
        <dbReference type="Proteomes" id="UP001327225"/>
    </source>
</evidence>